<evidence type="ECO:0000256" key="1">
    <source>
        <dbReference type="ARBA" id="ARBA00007257"/>
    </source>
</evidence>
<dbReference type="SUPFAM" id="SSF49464">
    <property type="entry name" value="Carboxypeptidase regulatory domain-like"/>
    <property type="match status" value="1"/>
</dbReference>
<comment type="caution">
    <text evidence="6">The sequence shown here is derived from an EMBL/GenBank/DDBJ whole genome shotgun (WGS) entry which is preliminary data.</text>
</comment>
<dbReference type="Gene3D" id="2.60.40.10">
    <property type="entry name" value="Immunoglobulins"/>
    <property type="match status" value="4"/>
</dbReference>
<dbReference type="Gene3D" id="2.60.40.1120">
    <property type="entry name" value="Carboxypeptidase-like, regulatory domain"/>
    <property type="match status" value="1"/>
</dbReference>
<organism evidence="6 7">
    <name type="scientific">Geomobilimonas luticola</name>
    <dbReference type="NCBI Taxonomy" id="1114878"/>
    <lineage>
        <taxon>Bacteria</taxon>
        <taxon>Pseudomonadati</taxon>
        <taxon>Thermodesulfobacteriota</taxon>
        <taxon>Desulfuromonadia</taxon>
        <taxon>Geobacterales</taxon>
        <taxon>Geobacteraceae</taxon>
        <taxon>Geomobilimonas</taxon>
    </lineage>
</organism>
<keyword evidence="3 4" id="KW-0732">Signal</keyword>
<protein>
    <submittedName>
        <fullName evidence="6">Carboxypeptidase regulatory-like domain-containing protein</fullName>
    </submittedName>
</protein>
<dbReference type="Proteomes" id="UP000756860">
    <property type="component" value="Unassembled WGS sequence"/>
</dbReference>
<dbReference type="InterPro" id="IPR013783">
    <property type="entry name" value="Ig-like_fold"/>
</dbReference>
<gene>
    <name evidence="6" type="ORF">KI810_16070</name>
</gene>
<keyword evidence="7" id="KW-1185">Reference proteome</keyword>
<evidence type="ECO:0000313" key="6">
    <source>
        <dbReference type="EMBL" id="MBT0654569.1"/>
    </source>
</evidence>
<evidence type="ECO:0000313" key="7">
    <source>
        <dbReference type="Proteomes" id="UP000756860"/>
    </source>
</evidence>
<dbReference type="InterPro" id="IPR028994">
    <property type="entry name" value="Integrin_alpha_N"/>
</dbReference>
<evidence type="ECO:0000256" key="3">
    <source>
        <dbReference type="ARBA" id="ARBA00022729"/>
    </source>
</evidence>
<dbReference type="SUPFAM" id="SSF69318">
    <property type="entry name" value="Integrin alpha N-terminal domain"/>
    <property type="match status" value="1"/>
</dbReference>
<reference evidence="6 7" key="1">
    <citation type="submission" date="2021-05" db="EMBL/GenBank/DDBJ databases">
        <title>The draft genome of Geobacter luticola JCM 17780.</title>
        <authorList>
            <person name="Xu Z."/>
            <person name="Masuda Y."/>
            <person name="Itoh H."/>
            <person name="Senoo K."/>
        </authorList>
    </citation>
    <scope>NUCLEOTIDE SEQUENCE [LARGE SCALE GENOMIC DNA]</scope>
    <source>
        <strain evidence="6 7">JCM 17780</strain>
    </source>
</reference>
<dbReference type="PANTHER" id="PTHR36108:SF13">
    <property type="entry name" value="COLOSSIN-B-RELATED"/>
    <property type="match status" value="1"/>
</dbReference>
<accession>A0ABS5SIL3</accession>
<dbReference type="Pfam" id="PF18998">
    <property type="entry name" value="Flg_new_2"/>
    <property type="match status" value="1"/>
</dbReference>
<dbReference type="SUPFAM" id="SSF49452">
    <property type="entry name" value="Starch-binding domain-like"/>
    <property type="match status" value="3"/>
</dbReference>
<dbReference type="Pfam" id="PF13620">
    <property type="entry name" value="CarboxypepD_reg"/>
    <property type="match status" value="1"/>
</dbReference>
<keyword evidence="2" id="KW-0964">Secreted</keyword>
<dbReference type="InterPro" id="IPR003961">
    <property type="entry name" value="FN3_dom"/>
</dbReference>
<feature type="signal peptide" evidence="4">
    <location>
        <begin position="1"/>
        <end position="27"/>
    </location>
</feature>
<dbReference type="PROSITE" id="PS50853">
    <property type="entry name" value="FN3"/>
    <property type="match status" value="1"/>
</dbReference>
<feature type="chain" id="PRO_5046307746" evidence="4">
    <location>
        <begin position="28"/>
        <end position="1351"/>
    </location>
</feature>
<dbReference type="InterPro" id="IPR013784">
    <property type="entry name" value="Carb-bd-like_fold"/>
</dbReference>
<sequence>MKTRWSFYKLLVATLLQLSVLAGTALAYDISGTVEYAGAKTGRVFISIPQTQNGTLGTSVVFDGSATSVPYTIRGVPNGYYTVKAFLDPTGKGVLHASDPTGSVSNIQVNGDKPGVTITITNPTSSPSPDAALPASVGVLHGNGADMVLWQVFPGNQGGGPVPADSYNLYWSTDPNVMGTYKTSGGSRSNIPATDDKSVFFNVNLAGTPYNYVMTSVVNGTESTGFSFAGEMPVGAGSTVTGTVALNSGNPQGKKLFVVLGSGDGGPSNFAMVTTSGPTQSFAIAGVPDGGYWIFPVFDMNGNGLLDDGDIFPNDNGGGFVQVLGADIDAGTISFGAANVDLMVTTNYWKSNGMTGYSLSSELFSGMRTPVKVTFTGGTNIPDMAVDLGLNEWGGFQSWTNIPWTPQVGDSCTFEVIYADDPTETPETVTGYVTGVLDSLPTPLEPLSAIAYGTGTPTFTWEAPASPPPGDYGYSLAVWGSNGNNFWWYPDNDLPASQTSAEYNFDGRASQPALTDGQTYQWRIAAFDQYGNSASTESAFTYAGAISGAVLDDYDNGIQNVHVNACKYDSISGNCDWGFSYGTNTDENGNYLLVGLPDGEYKVQFNGADAGFISGWYDGASDVNSALPVAVSKGNETWGIDVWLTQGGSISGQVTNGTTGIQGVNVQVCQFDSISGNCNWGFNGVNTDADGTYTVGGLPAGEYKVQFNGSYLGYMNVWYDNTTDMNAATPQTVYEGMDTGGIDAVLTAGGSISGTVTNGTTGLQNVHVQVCRHDSVSGYCTWGFNSVNTGADGTYNLGGLPAGQYKVQFYGSDMGYINEWYNDTTDMNAAVPQTVSAGATVTNINAVLVQGGGISGRVTNGTTGLANIGVTVYVSNNYLSQVAWAQTDPNGNYMVQGLATGTYKVQFNAGPTGYASRWYNNKADFNSAQSVAVTAPGTTSLSDAVLVPAVYYTITTTAGINGSLNPGGNVQVLSGDSQAFSVTVYSPHVLDSVGGTCGGTLVDSTYTTNPITQDCSVELVTKLPSYLLTVNTAGTGSGSVTGAGTYPHGELANVTATPTDANSTFAGWSGDCTGTETAASVYMNGPKTCTATFNAVVQYPPAKIGVFSDGYWYLDANQSWAWDGAPTDSLGIFGLGIAGAIPVAGDWNNDGKTEIGVFIDGIWYLDMNGNGQWDGEETDVRGVFGIGVPNAKPVIGDWNGDGKTKIGIYADGIWYLDVNQSWAWDGEGIDVMGVFGIGLPNAKPVTGDWNGDGFTEIGIYSEGNWYLDKNRNWAWDGVPIDTYGVFGAGLPNVVPVTGDWNGDGTTKIGVYSEGNWYLDKSNSWAWEGEPTDTYGAFGMGLLNVVPVVGNW</sequence>
<evidence type="ECO:0000259" key="5">
    <source>
        <dbReference type="PROSITE" id="PS50853"/>
    </source>
</evidence>
<dbReference type="PANTHER" id="PTHR36108">
    <property type="entry name" value="COLOSSIN-B-RELATED"/>
    <property type="match status" value="1"/>
</dbReference>
<dbReference type="EMBL" id="JAHCVK010000012">
    <property type="protein sequence ID" value="MBT0654569.1"/>
    <property type="molecule type" value="Genomic_DNA"/>
</dbReference>
<evidence type="ECO:0000256" key="2">
    <source>
        <dbReference type="ARBA" id="ARBA00022525"/>
    </source>
</evidence>
<proteinExistence type="inferred from homology"/>
<dbReference type="InterPro" id="IPR036116">
    <property type="entry name" value="FN3_sf"/>
</dbReference>
<feature type="domain" description="Fibronectin type-III" evidence="5">
    <location>
        <begin position="443"/>
        <end position="546"/>
    </location>
</feature>
<dbReference type="SUPFAM" id="SSF49265">
    <property type="entry name" value="Fibronectin type III"/>
    <property type="match status" value="1"/>
</dbReference>
<dbReference type="InterPro" id="IPR008969">
    <property type="entry name" value="CarboxyPept-like_regulatory"/>
</dbReference>
<evidence type="ECO:0000256" key="4">
    <source>
        <dbReference type="SAM" id="SignalP"/>
    </source>
</evidence>
<comment type="similarity">
    <text evidence="1">Belongs to the serine-aspartate repeat-containing protein (SDr) family.</text>
</comment>
<dbReference type="RefSeq" id="WP_214176578.1">
    <property type="nucleotide sequence ID" value="NZ_JAHCVK010000012.1"/>
</dbReference>
<dbReference type="InterPro" id="IPR044060">
    <property type="entry name" value="Bacterial_rp_domain"/>
</dbReference>
<name>A0ABS5SIL3_9BACT</name>